<evidence type="ECO:0000256" key="2">
    <source>
        <dbReference type="ARBA" id="ARBA00023125"/>
    </source>
</evidence>
<dbReference type="InterPro" id="IPR020449">
    <property type="entry name" value="Tscrpt_reg_AraC-type_HTH"/>
</dbReference>
<evidence type="ECO:0000313" key="5">
    <source>
        <dbReference type="EMBL" id="MCY1137027.1"/>
    </source>
</evidence>
<sequence>MRTLFDTRNLPVADRVAAWEDVCAASLIQTEIGSPDPPAFAARLGALPLGAAQLVSLSYTSLSSRRTAKLIKASDPEFLSVGLIRSGDQGIDQNDTSALLGAGDLVVYDSSQPFEAVNMSGMRPAETIVLQFPKGLLPLPESQVFDLCATPIPGADGIAHVFTQFLVSLAREEAGFTARDSLRLGHTAIDLVTAVLAHHLDRGSPPLRSPSQVLYLRITSFIDRNLHRADLRPATVAAAHQISLRYLHRIFEQHHDVSLGAHIRARRIDRARRDLADPHLSRLTIASIAGRCGFTRAADFSRAFRTHTGVSPRDYREQAQRP</sequence>
<keyword evidence="1" id="KW-0805">Transcription regulation</keyword>
<keyword evidence="6" id="KW-1185">Reference proteome</keyword>
<dbReference type="RefSeq" id="WP_267560834.1">
    <property type="nucleotide sequence ID" value="NZ_JAPNTZ010000001.1"/>
</dbReference>
<comment type="caution">
    <text evidence="5">The sequence shown here is derived from an EMBL/GenBank/DDBJ whole genome shotgun (WGS) entry which is preliminary data.</text>
</comment>
<organism evidence="5 6">
    <name type="scientific">Paractinoplanes pyxinae</name>
    <dbReference type="NCBI Taxonomy" id="2997416"/>
    <lineage>
        <taxon>Bacteria</taxon>
        <taxon>Bacillati</taxon>
        <taxon>Actinomycetota</taxon>
        <taxon>Actinomycetes</taxon>
        <taxon>Micromonosporales</taxon>
        <taxon>Micromonosporaceae</taxon>
        <taxon>Paractinoplanes</taxon>
    </lineage>
</organism>
<dbReference type="PROSITE" id="PS01124">
    <property type="entry name" value="HTH_ARAC_FAMILY_2"/>
    <property type="match status" value="1"/>
</dbReference>
<proteinExistence type="predicted"/>
<dbReference type="EMBL" id="JAPNTZ010000001">
    <property type="protein sequence ID" value="MCY1137027.1"/>
    <property type="molecule type" value="Genomic_DNA"/>
</dbReference>
<dbReference type="InterPro" id="IPR050204">
    <property type="entry name" value="AraC_XylS_family_regulators"/>
</dbReference>
<dbReference type="InterPro" id="IPR018060">
    <property type="entry name" value="HTH_AraC"/>
</dbReference>
<dbReference type="Proteomes" id="UP001151002">
    <property type="component" value="Unassembled WGS sequence"/>
</dbReference>
<reference evidence="5" key="1">
    <citation type="submission" date="2022-11" db="EMBL/GenBank/DDBJ databases">
        <authorList>
            <person name="Somphong A."/>
            <person name="Phongsopitanun W."/>
        </authorList>
    </citation>
    <scope>NUCLEOTIDE SEQUENCE</scope>
    <source>
        <strain evidence="5">Pm04-4</strain>
    </source>
</reference>
<evidence type="ECO:0000256" key="3">
    <source>
        <dbReference type="ARBA" id="ARBA00023163"/>
    </source>
</evidence>
<evidence type="ECO:0000313" key="6">
    <source>
        <dbReference type="Proteomes" id="UP001151002"/>
    </source>
</evidence>
<dbReference type="SMART" id="SM00342">
    <property type="entry name" value="HTH_ARAC"/>
    <property type="match status" value="1"/>
</dbReference>
<name>A0ABT4AS91_9ACTN</name>
<accession>A0ABT4AS91</accession>
<feature type="domain" description="HTH araC/xylS-type" evidence="4">
    <location>
        <begin position="216"/>
        <end position="318"/>
    </location>
</feature>
<evidence type="ECO:0000259" key="4">
    <source>
        <dbReference type="PROSITE" id="PS01124"/>
    </source>
</evidence>
<gene>
    <name evidence="5" type="ORF">OWR29_03390</name>
</gene>
<dbReference type="Pfam" id="PF12833">
    <property type="entry name" value="HTH_18"/>
    <property type="match status" value="1"/>
</dbReference>
<dbReference type="SUPFAM" id="SSF46689">
    <property type="entry name" value="Homeodomain-like"/>
    <property type="match status" value="1"/>
</dbReference>
<dbReference type="InterPro" id="IPR035418">
    <property type="entry name" value="AraC-bd_2"/>
</dbReference>
<evidence type="ECO:0000256" key="1">
    <source>
        <dbReference type="ARBA" id="ARBA00023015"/>
    </source>
</evidence>
<dbReference type="PANTHER" id="PTHR46796:SF6">
    <property type="entry name" value="ARAC SUBFAMILY"/>
    <property type="match status" value="1"/>
</dbReference>
<dbReference type="PRINTS" id="PR00032">
    <property type="entry name" value="HTHARAC"/>
</dbReference>
<keyword evidence="3" id="KW-0804">Transcription</keyword>
<dbReference type="Pfam" id="PF14525">
    <property type="entry name" value="AraC_binding_2"/>
    <property type="match status" value="1"/>
</dbReference>
<keyword evidence="2" id="KW-0238">DNA-binding</keyword>
<dbReference type="Gene3D" id="1.10.10.60">
    <property type="entry name" value="Homeodomain-like"/>
    <property type="match status" value="1"/>
</dbReference>
<protein>
    <submittedName>
        <fullName evidence="5">Helix-turn-helix domain-containing protein</fullName>
    </submittedName>
</protein>
<dbReference type="PANTHER" id="PTHR46796">
    <property type="entry name" value="HTH-TYPE TRANSCRIPTIONAL ACTIVATOR RHAS-RELATED"/>
    <property type="match status" value="1"/>
</dbReference>
<dbReference type="InterPro" id="IPR009057">
    <property type="entry name" value="Homeodomain-like_sf"/>
</dbReference>